<protein>
    <submittedName>
        <fullName evidence="1">DUF based on B. Theta Gene description</fullName>
    </submittedName>
</protein>
<proteinExistence type="predicted"/>
<dbReference type="AlphaFoldDB" id="A0A6N2YDR9"/>
<dbReference type="RefSeq" id="WP_412443243.1">
    <property type="nucleotide sequence ID" value="NZ_CACRUT010000001.1"/>
</dbReference>
<sequence length="72" mass="8458">MKTEMTVNGVSVCPTAEERHEYFTLALSPRRKKRLCQYDYRDADGELFSCVAPTLEECRAKRDTWLNNRNNK</sequence>
<reference evidence="1" key="1">
    <citation type="submission" date="2019-11" db="EMBL/GenBank/DDBJ databases">
        <authorList>
            <person name="Feng L."/>
        </authorList>
    </citation>
    <scope>NUCLEOTIDE SEQUENCE</scope>
    <source>
        <strain evidence="1">PclaraLFYP37</strain>
    </source>
</reference>
<gene>
    <name evidence="1" type="ORF">PCLFYP37_00033</name>
</gene>
<dbReference type="Pfam" id="PF12989">
    <property type="entry name" value="DUF3873"/>
    <property type="match status" value="1"/>
</dbReference>
<dbReference type="InterPro" id="IPR024356">
    <property type="entry name" value="DUF3873"/>
</dbReference>
<dbReference type="EMBL" id="CACRUT010000001">
    <property type="protein sequence ID" value="VYT64975.1"/>
    <property type="molecule type" value="Genomic_DNA"/>
</dbReference>
<accession>A0A6N2YDR9</accession>
<organism evidence="1">
    <name type="scientific">Paraprevotella clara</name>
    <dbReference type="NCBI Taxonomy" id="454154"/>
    <lineage>
        <taxon>Bacteria</taxon>
        <taxon>Pseudomonadati</taxon>
        <taxon>Bacteroidota</taxon>
        <taxon>Bacteroidia</taxon>
        <taxon>Bacteroidales</taxon>
        <taxon>Prevotellaceae</taxon>
        <taxon>Paraprevotella</taxon>
    </lineage>
</organism>
<name>A0A6N2YDR9_9BACT</name>
<evidence type="ECO:0000313" key="1">
    <source>
        <dbReference type="EMBL" id="VYT64975.1"/>
    </source>
</evidence>